<accession>A0ABW1V6N7</accession>
<evidence type="ECO:0000313" key="2">
    <source>
        <dbReference type="Proteomes" id="UP001596233"/>
    </source>
</evidence>
<keyword evidence="2" id="KW-1185">Reference proteome</keyword>
<proteinExistence type="predicted"/>
<reference evidence="2" key="1">
    <citation type="journal article" date="2019" name="Int. J. Syst. Evol. Microbiol.">
        <title>The Global Catalogue of Microorganisms (GCM) 10K type strain sequencing project: providing services to taxonomists for standard genome sequencing and annotation.</title>
        <authorList>
            <consortium name="The Broad Institute Genomics Platform"/>
            <consortium name="The Broad Institute Genome Sequencing Center for Infectious Disease"/>
            <person name="Wu L."/>
            <person name="Ma J."/>
        </authorList>
    </citation>
    <scope>NUCLEOTIDE SEQUENCE [LARGE SCALE GENOMIC DNA]</scope>
    <source>
        <strain evidence="2">PCU 280</strain>
    </source>
</reference>
<dbReference type="EMBL" id="JBHSTE010000003">
    <property type="protein sequence ID" value="MFC6333129.1"/>
    <property type="molecule type" value="Genomic_DNA"/>
</dbReference>
<sequence>MLFHFSEQGNIEIFIPKEKQNRTNFPAVVWAIDEEHEFTYYFPRDCPRIVCRRTEDISEKNVDMFFKNTNADIIVTVESEWYARIIGQSLYKYHFEEDSFELFDKTAGYYISYQAVKPISIEKIDNLVERLLSKGIELRITPNLYPLRDAIINSDFKDFGIHRFNNAKK</sequence>
<protein>
    <submittedName>
        <fullName evidence="1">DUF6886 family protein</fullName>
    </submittedName>
</protein>
<organism evidence="1 2">
    <name type="scientific">Paenibacillus septentrionalis</name>
    <dbReference type="NCBI Taxonomy" id="429342"/>
    <lineage>
        <taxon>Bacteria</taxon>
        <taxon>Bacillati</taxon>
        <taxon>Bacillota</taxon>
        <taxon>Bacilli</taxon>
        <taxon>Bacillales</taxon>
        <taxon>Paenibacillaceae</taxon>
        <taxon>Paenibacillus</taxon>
    </lineage>
</organism>
<dbReference type="Proteomes" id="UP001596233">
    <property type="component" value="Unassembled WGS sequence"/>
</dbReference>
<dbReference type="InterPro" id="IPR049253">
    <property type="entry name" value="DUF6886"/>
</dbReference>
<evidence type="ECO:0000313" key="1">
    <source>
        <dbReference type="EMBL" id="MFC6333129.1"/>
    </source>
</evidence>
<dbReference type="RefSeq" id="WP_379234260.1">
    <property type="nucleotide sequence ID" value="NZ_JBHSTE010000003.1"/>
</dbReference>
<gene>
    <name evidence="1" type="ORF">ACFP56_10880</name>
</gene>
<name>A0ABW1V6N7_9BACL</name>
<comment type="caution">
    <text evidence="1">The sequence shown here is derived from an EMBL/GenBank/DDBJ whole genome shotgun (WGS) entry which is preliminary data.</text>
</comment>
<dbReference type="Pfam" id="PF21820">
    <property type="entry name" value="DUF6886"/>
    <property type="match status" value="1"/>
</dbReference>